<evidence type="ECO:0008006" key="5">
    <source>
        <dbReference type="Google" id="ProtNLM"/>
    </source>
</evidence>
<gene>
    <name evidence="3" type="ORF">IFK94_02115</name>
</gene>
<feature type="transmembrane region" description="Helical" evidence="2">
    <location>
        <begin position="155"/>
        <end position="173"/>
    </location>
</feature>
<dbReference type="Proteomes" id="UP000648239">
    <property type="component" value="Unassembled WGS sequence"/>
</dbReference>
<evidence type="ECO:0000313" key="3">
    <source>
        <dbReference type="EMBL" id="MBD3866892.1"/>
    </source>
</evidence>
<keyword evidence="2" id="KW-1133">Transmembrane helix</keyword>
<dbReference type="AlphaFoldDB" id="A0A8J6XQZ1"/>
<evidence type="ECO:0000256" key="1">
    <source>
        <dbReference type="SAM" id="MobiDB-lite"/>
    </source>
</evidence>
<comment type="caution">
    <text evidence="3">The sequence shown here is derived from an EMBL/GenBank/DDBJ whole genome shotgun (WGS) entry which is preliminary data.</text>
</comment>
<organism evidence="3 4">
    <name type="scientific">Candidatus Polarisedimenticola svalbardensis</name>
    <dbReference type="NCBI Taxonomy" id="2886004"/>
    <lineage>
        <taxon>Bacteria</taxon>
        <taxon>Pseudomonadati</taxon>
        <taxon>Acidobacteriota</taxon>
        <taxon>Candidatus Polarisedimenticolia</taxon>
        <taxon>Candidatus Polarisedimenticolales</taxon>
        <taxon>Candidatus Polarisedimenticolaceae</taxon>
        <taxon>Candidatus Polarisedimenticola</taxon>
    </lineage>
</organism>
<evidence type="ECO:0000313" key="4">
    <source>
        <dbReference type="Proteomes" id="UP000648239"/>
    </source>
</evidence>
<sequence>MNITCPSCGTRYRQPATAELSSVSCSCSRCEAVFPSDARTPRYSISRSGCTEPDAGPVSIDTVLAIGARLEPEAPAVTPPLVLPVPGLADLPIVMDDPALASKIRGKGFAAPVEAAPLTDSGVAVEEPEAEAEEPAKSKASVPERHRPPRDTRPGFGAFMMVACLPTAMAAGAWQLSTMFAEDPLIWTTPAGVLGLLFSWLWVRWKYRER</sequence>
<keyword evidence="2" id="KW-0812">Transmembrane</keyword>
<proteinExistence type="predicted"/>
<feature type="region of interest" description="Disordered" evidence="1">
    <location>
        <begin position="120"/>
        <end position="153"/>
    </location>
</feature>
<name>A0A8J6XQZ1_9BACT</name>
<dbReference type="EMBL" id="JACXWD010000003">
    <property type="protein sequence ID" value="MBD3866892.1"/>
    <property type="molecule type" value="Genomic_DNA"/>
</dbReference>
<protein>
    <recommendedName>
        <fullName evidence="5">Zinc finger/thioredoxin putative domain-containing protein</fullName>
    </recommendedName>
</protein>
<accession>A0A8J6XQZ1</accession>
<feature type="compositionally biased region" description="Basic and acidic residues" evidence="1">
    <location>
        <begin position="134"/>
        <end position="153"/>
    </location>
</feature>
<evidence type="ECO:0000256" key="2">
    <source>
        <dbReference type="SAM" id="Phobius"/>
    </source>
</evidence>
<keyword evidence="2" id="KW-0472">Membrane</keyword>
<feature type="transmembrane region" description="Helical" evidence="2">
    <location>
        <begin position="185"/>
        <end position="203"/>
    </location>
</feature>
<reference evidence="3 4" key="1">
    <citation type="submission" date="2020-08" db="EMBL/GenBank/DDBJ databases">
        <title>Acidobacteriota in marine sediments use diverse sulfur dissimilation pathways.</title>
        <authorList>
            <person name="Wasmund K."/>
        </authorList>
    </citation>
    <scope>NUCLEOTIDE SEQUENCE [LARGE SCALE GENOMIC DNA]</scope>
    <source>
        <strain evidence="3">MAG AM4</strain>
    </source>
</reference>